<dbReference type="InterPro" id="IPR041445">
    <property type="entry name" value="AAA_lid_4"/>
</dbReference>
<feature type="binding site" evidence="9">
    <location>
        <position position="22"/>
    </location>
    <ligand>
        <name>ATP</name>
        <dbReference type="ChEBI" id="CHEBI:30616"/>
    </ligand>
</feature>
<feature type="binding site" evidence="9">
    <location>
        <position position="219"/>
    </location>
    <ligand>
        <name>ATP</name>
        <dbReference type="ChEBI" id="CHEBI:30616"/>
    </ligand>
</feature>
<dbReference type="GO" id="GO:0006310">
    <property type="term" value="P:DNA recombination"/>
    <property type="evidence" value="ECO:0007669"/>
    <property type="project" value="UniProtKB-UniRule"/>
</dbReference>
<dbReference type="GO" id="GO:0016887">
    <property type="term" value="F:ATP hydrolysis activity"/>
    <property type="evidence" value="ECO:0007669"/>
    <property type="project" value="RHEA"/>
</dbReference>
<dbReference type="Pfam" id="PF05491">
    <property type="entry name" value="WHD_RuvB"/>
    <property type="match status" value="1"/>
</dbReference>
<dbReference type="HAMAP" id="MF_00016">
    <property type="entry name" value="DNA_HJ_migration_RuvB"/>
    <property type="match status" value="1"/>
</dbReference>
<dbReference type="InterPro" id="IPR004605">
    <property type="entry name" value="DNA_helicase_Holl-junc_RuvB"/>
</dbReference>
<dbReference type="GO" id="GO:0048476">
    <property type="term" value="C:Holliday junction resolvase complex"/>
    <property type="evidence" value="ECO:0007669"/>
    <property type="project" value="UniProtKB-UniRule"/>
</dbReference>
<evidence type="ECO:0000256" key="1">
    <source>
        <dbReference type="ARBA" id="ARBA00022490"/>
    </source>
</evidence>
<name>A0A1F6BR59_9BACT</name>
<dbReference type="InterPro" id="IPR036388">
    <property type="entry name" value="WH-like_DNA-bd_sf"/>
</dbReference>
<comment type="catalytic activity">
    <reaction evidence="9">
        <text>ATP + H2O = ADP + phosphate + H(+)</text>
        <dbReference type="Rhea" id="RHEA:13065"/>
        <dbReference type="ChEBI" id="CHEBI:15377"/>
        <dbReference type="ChEBI" id="CHEBI:15378"/>
        <dbReference type="ChEBI" id="CHEBI:30616"/>
        <dbReference type="ChEBI" id="CHEBI:43474"/>
        <dbReference type="ChEBI" id="CHEBI:456216"/>
    </reaction>
</comment>
<keyword evidence="2 9" id="KW-0547">Nucleotide-binding</keyword>
<evidence type="ECO:0000256" key="8">
    <source>
        <dbReference type="ARBA" id="ARBA00023204"/>
    </source>
</evidence>
<dbReference type="GO" id="GO:0005524">
    <property type="term" value="F:ATP binding"/>
    <property type="evidence" value="ECO:0007669"/>
    <property type="project" value="UniProtKB-UniRule"/>
</dbReference>
<comment type="function">
    <text evidence="9">The RuvA-RuvB-RuvC complex processes Holliday junction (HJ) DNA during genetic recombination and DNA repair, while the RuvA-RuvB complex plays an important role in the rescue of blocked DNA replication forks via replication fork reversal (RFR). RuvA specifically binds to HJ cruciform DNA, conferring on it an open structure. The RuvB hexamer acts as an ATP-dependent pump, pulling dsDNA into and through the RuvAB complex. RuvB forms 2 homohexamers on either side of HJ DNA bound by 1 or 2 RuvA tetramers; 4 subunits per hexamer contact DNA at a time. Coordinated motions by a converter formed by DNA-disengaged RuvB subunits stimulates ATP hydrolysis and nucleotide exchange. Immobilization of the converter enables RuvB to convert the ATP-contained energy into a lever motion, pulling 2 nucleotides of DNA out of the RuvA tetramer per ATP hydrolyzed, thus driving DNA branch migration. The RuvB motors rotate together with the DNA substrate, which together with the progressing nucleotide cycle form the mechanistic basis for DNA recombination by continuous HJ branch migration. Branch migration allows RuvC to scan DNA until it finds its consensus sequence, where it cleaves and resolves cruciform DNA.</text>
</comment>
<dbReference type="GO" id="GO:0009378">
    <property type="term" value="F:four-way junction helicase activity"/>
    <property type="evidence" value="ECO:0007669"/>
    <property type="project" value="InterPro"/>
</dbReference>
<evidence type="ECO:0000256" key="7">
    <source>
        <dbReference type="ARBA" id="ARBA00023172"/>
    </source>
</evidence>
<evidence type="ECO:0000313" key="11">
    <source>
        <dbReference type="EMBL" id="OGG39338.1"/>
    </source>
</evidence>
<dbReference type="GO" id="GO:0000400">
    <property type="term" value="F:four-way junction DNA binding"/>
    <property type="evidence" value="ECO:0007669"/>
    <property type="project" value="UniProtKB-UniRule"/>
</dbReference>
<dbReference type="InterPro" id="IPR003593">
    <property type="entry name" value="AAA+_ATPase"/>
</dbReference>
<dbReference type="CDD" id="cd00009">
    <property type="entry name" value="AAA"/>
    <property type="match status" value="1"/>
</dbReference>
<reference evidence="11 12" key="1">
    <citation type="journal article" date="2016" name="Nat. Commun.">
        <title>Thousands of microbial genomes shed light on interconnected biogeochemical processes in an aquifer system.</title>
        <authorList>
            <person name="Anantharaman K."/>
            <person name="Brown C.T."/>
            <person name="Hug L.A."/>
            <person name="Sharon I."/>
            <person name="Castelle C.J."/>
            <person name="Probst A.J."/>
            <person name="Thomas B.C."/>
            <person name="Singh A."/>
            <person name="Wilkins M.J."/>
            <person name="Karaoz U."/>
            <person name="Brodie E.L."/>
            <person name="Williams K.H."/>
            <person name="Hubbard S.S."/>
            <person name="Banfield J.F."/>
        </authorList>
    </citation>
    <scope>NUCLEOTIDE SEQUENCE [LARGE SCALE GENOMIC DNA]</scope>
</reference>
<evidence type="ECO:0000256" key="2">
    <source>
        <dbReference type="ARBA" id="ARBA00022741"/>
    </source>
</evidence>
<comment type="caution">
    <text evidence="11">The sequence shown here is derived from an EMBL/GenBank/DDBJ whole genome shotgun (WGS) entry which is preliminary data.</text>
</comment>
<protein>
    <recommendedName>
        <fullName evidence="9">Holliday junction branch migration complex subunit RuvB</fullName>
        <ecNumber evidence="9">3.6.4.-</ecNumber>
    </recommendedName>
</protein>
<dbReference type="NCBIfam" id="TIGR00635">
    <property type="entry name" value="ruvB"/>
    <property type="match status" value="1"/>
</dbReference>
<dbReference type="InterPro" id="IPR008823">
    <property type="entry name" value="RuvB_wg_C"/>
</dbReference>
<dbReference type="SMART" id="SM00382">
    <property type="entry name" value="AAA"/>
    <property type="match status" value="1"/>
</dbReference>
<dbReference type="SUPFAM" id="SSF52540">
    <property type="entry name" value="P-loop containing nucleoside triphosphate hydrolases"/>
    <property type="match status" value="1"/>
</dbReference>
<dbReference type="Gene3D" id="1.10.10.10">
    <property type="entry name" value="Winged helix-like DNA-binding domain superfamily/Winged helix DNA-binding domain"/>
    <property type="match status" value="1"/>
</dbReference>
<feature type="binding site" evidence="9">
    <location>
        <position position="68"/>
    </location>
    <ligand>
        <name>ATP</name>
        <dbReference type="ChEBI" id="CHEBI:30616"/>
    </ligand>
</feature>
<feature type="binding site" evidence="9">
    <location>
        <position position="172"/>
    </location>
    <ligand>
        <name>ATP</name>
        <dbReference type="ChEBI" id="CHEBI:30616"/>
    </ligand>
</feature>
<dbReference type="GO" id="GO:0005737">
    <property type="term" value="C:cytoplasm"/>
    <property type="evidence" value="ECO:0007669"/>
    <property type="project" value="UniProtKB-SubCell"/>
</dbReference>
<dbReference type="Gene3D" id="3.40.50.300">
    <property type="entry name" value="P-loop containing nucleotide triphosphate hydrolases"/>
    <property type="match status" value="1"/>
</dbReference>
<keyword evidence="1 9" id="KW-0963">Cytoplasm</keyword>
<comment type="similarity">
    <text evidence="9">Belongs to the RuvB family.</text>
</comment>
<sequence length="335" mass="37448">MAQKKPDQLNNDDLPELELTLRPDTWNDYVGQEKTKENLRLIMRAAKERKEVCDHVLFYGQAGLGKTTLAYLIGKEMGVNVRATSGPALEKTGDIAAILSNMEPHEILFIDEAHRINKLAEEVMYPALEARKLHLVIGKGPSARTLTLDLPPFTVIAATTRISLISNPLRSRFGAIFRLDYYKIEDIEKIIRRSSEILGVKIAPEAVAKLALASRFTPRVANRLLKRARDYAQVYKENEIDEKVVGKTLAMLDVDELGLEAADRHLLEVIIKRFNGGPVGVRALAAALNEDPGTIEDVYEPFLMSLGFLERTQLGRVATRTSFEHLNLPVKNALL</sequence>
<organism evidence="11 12">
    <name type="scientific">Candidatus Jorgensenbacteria bacterium GWC1_48_12</name>
    <dbReference type="NCBI Taxonomy" id="1798469"/>
    <lineage>
        <taxon>Bacteria</taxon>
        <taxon>Candidatus Joergenseniibacteriota</taxon>
    </lineage>
</organism>
<dbReference type="InterPro" id="IPR036390">
    <property type="entry name" value="WH_DNA-bd_sf"/>
</dbReference>
<dbReference type="NCBIfam" id="NF000868">
    <property type="entry name" value="PRK00080.1"/>
    <property type="match status" value="1"/>
</dbReference>
<feature type="binding site" evidence="9">
    <location>
        <position position="182"/>
    </location>
    <ligand>
        <name>ATP</name>
        <dbReference type="ChEBI" id="CHEBI:30616"/>
    </ligand>
</feature>
<feature type="binding site" evidence="9">
    <location>
        <position position="63"/>
    </location>
    <ligand>
        <name>ATP</name>
        <dbReference type="ChEBI" id="CHEBI:30616"/>
    </ligand>
</feature>
<evidence type="ECO:0000256" key="5">
    <source>
        <dbReference type="ARBA" id="ARBA00022840"/>
    </source>
</evidence>
<accession>A0A1F6BR59</accession>
<feature type="binding site" evidence="9">
    <location>
        <position position="311"/>
    </location>
    <ligand>
        <name>DNA</name>
        <dbReference type="ChEBI" id="CHEBI:16991"/>
    </ligand>
</feature>
<keyword evidence="7 9" id="KW-0233">DNA recombination</keyword>
<evidence type="ECO:0000256" key="4">
    <source>
        <dbReference type="ARBA" id="ARBA00022801"/>
    </source>
</evidence>
<dbReference type="PANTHER" id="PTHR42848">
    <property type="match status" value="1"/>
</dbReference>
<evidence type="ECO:0000256" key="3">
    <source>
        <dbReference type="ARBA" id="ARBA00022763"/>
    </source>
</evidence>
<feature type="binding site" evidence="9">
    <location>
        <position position="67"/>
    </location>
    <ligand>
        <name>Mg(2+)</name>
        <dbReference type="ChEBI" id="CHEBI:18420"/>
    </ligand>
</feature>
<dbReference type="InterPro" id="IPR008824">
    <property type="entry name" value="RuvB-like_N"/>
</dbReference>
<keyword evidence="5 9" id="KW-0067">ATP-binding</keyword>
<keyword evidence="3 9" id="KW-0227">DNA damage</keyword>
<evidence type="ECO:0000313" key="12">
    <source>
        <dbReference type="Proteomes" id="UP000179324"/>
    </source>
</evidence>
<feature type="region of interest" description="Head domain (RuvB-H)" evidence="9">
    <location>
        <begin position="256"/>
        <end position="335"/>
    </location>
</feature>
<keyword evidence="6 9" id="KW-0238">DNA-binding</keyword>
<keyword evidence="4 9" id="KW-0378">Hydrolase</keyword>
<evidence type="ECO:0000256" key="9">
    <source>
        <dbReference type="HAMAP-Rule" id="MF_00016"/>
    </source>
</evidence>
<dbReference type="EC" id="3.6.4.-" evidence="9"/>
<keyword evidence="8 9" id="KW-0234">DNA repair</keyword>
<feature type="region of interest" description="Small ATPAse domain (RuvB-S)" evidence="9">
    <location>
        <begin position="183"/>
        <end position="253"/>
    </location>
</feature>
<dbReference type="Pfam" id="PF05496">
    <property type="entry name" value="RuvB_N"/>
    <property type="match status" value="1"/>
</dbReference>
<comment type="subcellular location">
    <subcellularLocation>
        <location evidence="9">Cytoplasm</location>
    </subcellularLocation>
</comment>
<evidence type="ECO:0000259" key="10">
    <source>
        <dbReference type="SMART" id="SM00382"/>
    </source>
</evidence>
<feature type="binding site" evidence="9">
    <location>
        <position position="21"/>
    </location>
    <ligand>
        <name>ATP</name>
        <dbReference type="ChEBI" id="CHEBI:30616"/>
    </ligand>
</feature>
<feature type="binding site" evidence="9">
    <location>
        <position position="316"/>
    </location>
    <ligand>
        <name>DNA</name>
        <dbReference type="ChEBI" id="CHEBI:16991"/>
    </ligand>
</feature>
<comment type="subunit">
    <text evidence="9">Homohexamer. Forms an RuvA(8)-RuvB(12)-Holliday junction (HJ) complex. HJ DNA is sandwiched between 2 RuvA tetramers; dsDNA enters through RuvA and exits via RuvB. An RuvB hexamer assembles on each DNA strand where it exits the tetramer. Each RuvB hexamer is contacted by two RuvA subunits (via domain III) on 2 adjacent RuvB subunits; this complex drives branch migration. In the full resolvosome a probable DNA-RuvA(4)-RuvB(12)-RuvC(2) complex forms which resolves the HJ.</text>
</comment>
<dbReference type="PANTHER" id="PTHR42848:SF1">
    <property type="entry name" value="HOLLIDAY JUNCTION BRANCH MIGRATION COMPLEX SUBUNIT RUVB"/>
    <property type="match status" value="1"/>
</dbReference>
<dbReference type="AlphaFoldDB" id="A0A1F6BR59"/>
<dbReference type="SUPFAM" id="SSF46785">
    <property type="entry name" value="Winged helix' DNA-binding domain"/>
    <property type="match status" value="1"/>
</dbReference>
<dbReference type="Proteomes" id="UP000179324">
    <property type="component" value="Unassembled WGS sequence"/>
</dbReference>
<gene>
    <name evidence="9" type="primary">ruvB</name>
    <name evidence="11" type="ORF">A2127_00720</name>
</gene>
<keyword evidence="11" id="KW-0347">Helicase</keyword>
<feature type="binding site" evidence="9">
    <location>
        <position position="66"/>
    </location>
    <ligand>
        <name>ATP</name>
        <dbReference type="ChEBI" id="CHEBI:30616"/>
    </ligand>
</feature>
<comment type="caution">
    <text evidence="9">Lacks conserved residue(s) required for the propagation of feature annotation.</text>
</comment>
<dbReference type="InterPro" id="IPR027417">
    <property type="entry name" value="P-loop_NTPase"/>
</dbReference>
<comment type="domain">
    <text evidence="9">Has 3 domains, the large (RuvB-L) and small ATPase (RuvB-S) domains and the C-terminal head (RuvB-H) domain. The head domain binds DNA, while the ATPase domains jointly bind ATP, ADP or are empty depending on the state of the subunit in the translocation cycle. During a single DNA translocation step the structure of each domain remains the same, but their relative positions change.</text>
</comment>
<proteinExistence type="inferred from homology"/>
<evidence type="ECO:0000256" key="6">
    <source>
        <dbReference type="ARBA" id="ARBA00023125"/>
    </source>
</evidence>
<dbReference type="GO" id="GO:0006281">
    <property type="term" value="P:DNA repair"/>
    <property type="evidence" value="ECO:0007669"/>
    <property type="project" value="UniProtKB-UniRule"/>
</dbReference>
<feature type="binding site" evidence="9">
    <location>
        <position position="67"/>
    </location>
    <ligand>
        <name>ATP</name>
        <dbReference type="ChEBI" id="CHEBI:30616"/>
    </ligand>
</feature>
<dbReference type="EMBL" id="MFKI01000015">
    <property type="protein sequence ID" value="OGG39338.1"/>
    <property type="molecule type" value="Genomic_DNA"/>
</dbReference>
<dbReference type="Gene3D" id="1.10.8.60">
    <property type="match status" value="1"/>
</dbReference>
<dbReference type="Pfam" id="PF17864">
    <property type="entry name" value="AAA_lid_4"/>
    <property type="match status" value="1"/>
</dbReference>
<feature type="domain" description="AAA+ ATPase" evidence="10">
    <location>
        <begin position="52"/>
        <end position="183"/>
    </location>
</feature>